<feature type="domain" description="RNase H type-1" evidence="2">
    <location>
        <begin position="73"/>
        <end position="192"/>
    </location>
</feature>
<evidence type="ECO:0000256" key="1">
    <source>
        <dbReference type="SAM" id="SignalP"/>
    </source>
</evidence>
<dbReference type="InterPro" id="IPR036397">
    <property type="entry name" value="RNaseH_sf"/>
</dbReference>
<dbReference type="CDD" id="cd06222">
    <property type="entry name" value="RNase_H_like"/>
    <property type="match status" value="1"/>
</dbReference>
<dbReference type="InterPro" id="IPR044730">
    <property type="entry name" value="RNase_H-like_dom_plant"/>
</dbReference>
<dbReference type="InterPro" id="IPR002156">
    <property type="entry name" value="RNaseH_domain"/>
</dbReference>
<evidence type="ECO:0000259" key="2">
    <source>
        <dbReference type="Pfam" id="PF13456"/>
    </source>
</evidence>
<accession>A0ABR2G369</accession>
<gene>
    <name evidence="3" type="ORF">V6N12_045283</name>
</gene>
<keyword evidence="1" id="KW-0732">Signal</keyword>
<feature type="signal peptide" evidence="1">
    <location>
        <begin position="1"/>
        <end position="21"/>
    </location>
</feature>
<proteinExistence type="predicted"/>
<dbReference type="SUPFAM" id="SSF53098">
    <property type="entry name" value="Ribonuclease H-like"/>
    <property type="match status" value="1"/>
</dbReference>
<organism evidence="3 4">
    <name type="scientific">Hibiscus sabdariffa</name>
    <name type="common">roselle</name>
    <dbReference type="NCBI Taxonomy" id="183260"/>
    <lineage>
        <taxon>Eukaryota</taxon>
        <taxon>Viridiplantae</taxon>
        <taxon>Streptophyta</taxon>
        <taxon>Embryophyta</taxon>
        <taxon>Tracheophyta</taxon>
        <taxon>Spermatophyta</taxon>
        <taxon>Magnoliopsida</taxon>
        <taxon>eudicotyledons</taxon>
        <taxon>Gunneridae</taxon>
        <taxon>Pentapetalae</taxon>
        <taxon>rosids</taxon>
        <taxon>malvids</taxon>
        <taxon>Malvales</taxon>
        <taxon>Malvaceae</taxon>
        <taxon>Malvoideae</taxon>
        <taxon>Hibiscus</taxon>
    </lineage>
</organism>
<dbReference type="InterPro" id="IPR053151">
    <property type="entry name" value="RNase_H-like"/>
</dbReference>
<dbReference type="Gene3D" id="3.30.420.10">
    <property type="entry name" value="Ribonuclease H-like superfamily/Ribonuclease H"/>
    <property type="match status" value="1"/>
</dbReference>
<dbReference type="EMBL" id="JBBPBM010000003">
    <property type="protein sequence ID" value="KAK8593199.1"/>
    <property type="molecule type" value="Genomic_DNA"/>
</dbReference>
<dbReference type="Proteomes" id="UP001472677">
    <property type="component" value="Unassembled WGS sequence"/>
</dbReference>
<dbReference type="InterPro" id="IPR012337">
    <property type="entry name" value="RNaseH-like_sf"/>
</dbReference>
<comment type="caution">
    <text evidence="3">The sequence shown here is derived from an EMBL/GenBank/DDBJ whole genome shotgun (WGS) entry which is preliminary data.</text>
</comment>
<name>A0ABR2G369_9ROSI</name>
<evidence type="ECO:0000313" key="3">
    <source>
        <dbReference type="EMBL" id="KAK8593199.1"/>
    </source>
</evidence>
<evidence type="ECO:0000313" key="4">
    <source>
        <dbReference type="Proteomes" id="UP001472677"/>
    </source>
</evidence>
<protein>
    <recommendedName>
        <fullName evidence="2">RNase H type-1 domain-containing protein</fullName>
    </recommendedName>
</protein>
<dbReference type="PANTHER" id="PTHR47723">
    <property type="entry name" value="OS05G0353850 PROTEIN"/>
    <property type="match status" value="1"/>
</dbReference>
<dbReference type="PANTHER" id="PTHR47723:SF13">
    <property type="entry name" value="PUTATIVE-RELATED"/>
    <property type="match status" value="1"/>
</dbReference>
<feature type="chain" id="PRO_5046424390" description="RNase H type-1 domain-containing protein" evidence="1">
    <location>
        <begin position="22"/>
        <end position="232"/>
    </location>
</feature>
<dbReference type="Pfam" id="PF13456">
    <property type="entry name" value="RVT_3"/>
    <property type="match status" value="1"/>
</dbReference>
<keyword evidence="4" id="KW-1185">Reference proteome</keyword>
<sequence length="232" mass="26143">MKFSVWCRLLWKVRCCMLLDGEYVEREGVWAKGCCLIEECGEHTYRSIGNAITAGPHNNLCWTGPESGWVKLNVDTVVCHIDGRASIGGAFRDDMDEWHFVFSCYVGRCSVLIAELRALHDGLRHAWVLNFRRLEVETDNKEMERIVHRSSSTLVASALIVAIIDWMDKDWSISIQHINRQRNGVGDSLADMGRDYGLHGLTFVIPPGNLGARVDEERHGWASTQLAEAVGN</sequence>
<reference evidence="3 4" key="1">
    <citation type="journal article" date="2024" name="G3 (Bethesda)">
        <title>Genome assembly of Hibiscus sabdariffa L. provides insights into metabolisms of medicinal natural products.</title>
        <authorList>
            <person name="Kim T."/>
        </authorList>
    </citation>
    <scope>NUCLEOTIDE SEQUENCE [LARGE SCALE GENOMIC DNA]</scope>
    <source>
        <strain evidence="3">TK-2024</strain>
        <tissue evidence="3">Old leaves</tissue>
    </source>
</reference>